<protein>
    <submittedName>
        <fullName evidence="1">Uncharacterized protein</fullName>
    </submittedName>
</protein>
<evidence type="ECO:0000313" key="1">
    <source>
        <dbReference type="EMBL" id="KAG0726789.1"/>
    </source>
</evidence>
<dbReference type="AlphaFoldDB" id="A0A8J4YMX0"/>
<gene>
    <name evidence="1" type="ORF">GWK47_035877</name>
</gene>
<name>A0A8J4YMX0_CHIOP</name>
<organism evidence="1 2">
    <name type="scientific">Chionoecetes opilio</name>
    <name type="common">Atlantic snow crab</name>
    <name type="synonym">Cancer opilio</name>
    <dbReference type="NCBI Taxonomy" id="41210"/>
    <lineage>
        <taxon>Eukaryota</taxon>
        <taxon>Metazoa</taxon>
        <taxon>Ecdysozoa</taxon>
        <taxon>Arthropoda</taxon>
        <taxon>Crustacea</taxon>
        <taxon>Multicrustacea</taxon>
        <taxon>Malacostraca</taxon>
        <taxon>Eumalacostraca</taxon>
        <taxon>Eucarida</taxon>
        <taxon>Decapoda</taxon>
        <taxon>Pleocyemata</taxon>
        <taxon>Brachyura</taxon>
        <taxon>Eubrachyura</taxon>
        <taxon>Majoidea</taxon>
        <taxon>Majidae</taxon>
        <taxon>Chionoecetes</taxon>
    </lineage>
</organism>
<reference evidence="1" key="1">
    <citation type="submission" date="2020-07" db="EMBL/GenBank/DDBJ databases">
        <title>The High-quality genome of the commercially important snow crab, Chionoecetes opilio.</title>
        <authorList>
            <person name="Jeong J.-H."/>
            <person name="Ryu S."/>
        </authorList>
    </citation>
    <scope>NUCLEOTIDE SEQUENCE</scope>
    <source>
        <strain evidence="1">MADBK_172401_WGS</strain>
        <tissue evidence="1">Digestive gland</tissue>
    </source>
</reference>
<comment type="caution">
    <text evidence="1">The sequence shown here is derived from an EMBL/GenBank/DDBJ whole genome shotgun (WGS) entry which is preliminary data.</text>
</comment>
<proteinExistence type="predicted"/>
<evidence type="ECO:0000313" key="2">
    <source>
        <dbReference type="Proteomes" id="UP000770661"/>
    </source>
</evidence>
<dbReference type="Proteomes" id="UP000770661">
    <property type="component" value="Unassembled WGS sequence"/>
</dbReference>
<accession>A0A8J4YMX0</accession>
<keyword evidence="2" id="KW-1185">Reference proteome</keyword>
<sequence>MIPLLRTPAQIETPPPTCRLLLAALHPSPFPHSSTPTPARSYQLLPFPWTNSRMFGKGALALGTATSTL</sequence>
<dbReference type="EMBL" id="JACEEZ010003989">
    <property type="protein sequence ID" value="KAG0726789.1"/>
    <property type="molecule type" value="Genomic_DNA"/>
</dbReference>